<dbReference type="GO" id="GO:0006635">
    <property type="term" value="P:fatty acid beta-oxidation"/>
    <property type="evidence" value="ECO:0007669"/>
    <property type="project" value="TreeGrafter"/>
</dbReference>
<evidence type="ECO:0000313" key="4">
    <source>
        <dbReference type="Proteomes" id="UP000610558"/>
    </source>
</evidence>
<dbReference type="PROSITE" id="PS00166">
    <property type="entry name" value="ENOYL_COA_HYDRATASE"/>
    <property type="match status" value="1"/>
</dbReference>
<dbReference type="CDD" id="cd06558">
    <property type="entry name" value="crotonase-like"/>
    <property type="match status" value="1"/>
</dbReference>
<dbReference type="PANTHER" id="PTHR11941:SF54">
    <property type="entry name" value="ENOYL-COA HYDRATASE, MITOCHONDRIAL"/>
    <property type="match status" value="1"/>
</dbReference>
<evidence type="ECO:0000256" key="2">
    <source>
        <dbReference type="RuleBase" id="RU003707"/>
    </source>
</evidence>
<protein>
    <submittedName>
        <fullName evidence="3">Enoyl-CoA hydratase/isomerase family protein</fullName>
    </submittedName>
</protein>
<sequence length="262" mass="28647">MSEAALLFENRDGVAWLTMNRPEAMNSISLEMITLYEEYLEQILGDECIKVVVISGAGKAFCAGADLKQVLDSLDVPPGKPDFLDRLCDRVLNPLRDFPKPVIAALNGITMAGGLETAMCADLVVAAESARIGDAHANFGVYPGAGGAAVLPRIVPHNVAKYLLFTGRTLSAQEMKNYGFVNEVVADGELQEAAQALALHIAEKSPIALRRMKSVANAAADKTRDDALRHEMYEFRKHQRSWDMQEGLAAFAEKRKPRFQGR</sequence>
<reference evidence="3" key="1">
    <citation type="submission" date="2020-09" db="EMBL/GenBank/DDBJ databases">
        <authorList>
            <person name="Yoon J.-W."/>
        </authorList>
    </citation>
    <scope>NUCLEOTIDE SEQUENCE</scope>
    <source>
        <strain evidence="3">KMU-158</strain>
    </source>
</reference>
<dbReference type="SUPFAM" id="SSF52096">
    <property type="entry name" value="ClpP/crotonase"/>
    <property type="match status" value="1"/>
</dbReference>
<dbReference type="InterPro" id="IPR001753">
    <property type="entry name" value="Enoyl-CoA_hydra/iso"/>
</dbReference>
<dbReference type="EMBL" id="JACXLD010000010">
    <property type="protein sequence ID" value="MBD2860067.1"/>
    <property type="molecule type" value="Genomic_DNA"/>
</dbReference>
<evidence type="ECO:0000256" key="1">
    <source>
        <dbReference type="ARBA" id="ARBA00005254"/>
    </source>
</evidence>
<evidence type="ECO:0000313" key="3">
    <source>
        <dbReference type="EMBL" id="MBD2860067.1"/>
    </source>
</evidence>
<dbReference type="AlphaFoldDB" id="A0A927C539"/>
<organism evidence="3 4">
    <name type="scientific">Spongiibacter pelagi</name>
    <dbReference type="NCBI Taxonomy" id="2760804"/>
    <lineage>
        <taxon>Bacteria</taxon>
        <taxon>Pseudomonadati</taxon>
        <taxon>Pseudomonadota</taxon>
        <taxon>Gammaproteobacteria</taxon>
        <taxon>Cellvibrionales</taxon>
        <taxon>Spongiibacteraceae</taxon>
        <taxon>Spongiibacter</taxon>
    </lineage>
</organism>
<dbReference type="PANTHER" id="PTHR11941">
    <property type="entry name" value="ENOYL-COA HYDRATASE-RELATED"/>
    <property type="match status" value="1"/>
</dbReference>
<accession>A0A927C539</accession>
<dbReference type="Gene3D" id="3.90.226.10">
    <property type="entry name" value="2-enoyl-CoA Hydratase, Chain A, domain 1"/>
    <property type="match status" value="1"/>
</dbReference>
<dbReference type="Pfam" id="PF00378">
    <property type="entry name" value="ECH_1"/>
    <property type="match status" value="1"/>
</dbReference>
<proteinExistence type="inferred from homology"/>
<comment type="caution">
    <text evidence="3">The sequence shown here is derived from an EMBL/GenBank/DDBJ whole genome shotgun (WGS) entry which is preliminary data.</text>
</comment>
<keyword evidence="4" id="KW-1185">Reference proteome</keyword>
<gene>
    <name evidence="3" type="ORF">IB286_13760</name>
</gene>
<dbReference type="InterPro" id="IPR018376">
    <property type="entry name" value="Enoyl-CoA_hyd/isom_CS"/>
</dbReference>
<dbReference type="InterPro" id="IPR029045">
    <property type="entry name" value="ClpP/crotonase-like_dom_sf"/>
</dbReference>
<dbReference type="GO" id="GO:0003824">
    <property type="term" value="F:catalytic activity"/>
    <property type="evidence" value="ECO:0007669"/>
    <property type="project" value="InterPro"/>
</dbReference>
<dbReference type="RefSeq" id="WP_027951048.1">
    <property type="nucleotide sequence ID" value="NZ_JACXLD010000010.1"/>
</dbReference>
<comment type="similarity">
    <text evidence="1 2">Belongs to the enoyl-CoA hydratase/isomerase family.</text>
</comment>
<name>A0A927C539_9GAMM</name>
<dbReference type="Proteomes" id="UP000610558">
    <property type="component" value="Unassembled WGS sequence"/>
</dbReference>